<organism evidence="2 3">
    <name type="scientific">Roseibium aquae</name>
    <dbReference type="NCBI Taxonomy" id="1323746"/>
    <lineage>
        <taxon>Bacteria</taxon>
        <taxon>Pseudomonadati</taxon>
        <taxon>Pseudomonadota</taxon>
        <taxon>Alphaproteobacteria</taxon>
        <taxon>Hyphomicrobiales</taxon>
        <taxon>Stappiaceae</taxon>
        <taxon>Roseibium</taxon>
    </lineage>
</organism>
<name>A0A916WXF7_9HYPH</name>
<feature type="compositionally biased region" description="Basic and acidic residues" evidence="1">
    <location>
        <begin position="34"/>
        <end position="51"/>
    </location>
</feature>
<dbReference type="EMBL" id="BMFA01000003">
    <property type="protein sequence ID" value="GGB41427.1"/>
    <property type="molecule type" value="Genomic_DNA"/>
</dbReference>
<dbReference type="AlphaFoldDB" id="A0A916WXF7"/>
<reference evidence="2" key="1">
    <citation type="journal article" date="2014" name="Int. J. Syst. Evol. Microbiol.">
        <title>Complete genome sequence of Corynebacterium casei LMG S-19264T (=DSM 44701T), isolated from a smear-ripened cheese.</title>
        <authorList>
            <consortium name="US DOE Joint Genome Institute (JGI-PGF)"/>
            <person name="Walter F."/>
            <person name="Albersmeier A."/>
            <person name="Kalinowski J."/>
            <person name="Ruckert C."/>
        </authorList>
    </citation>
    <scope>NUCLEOTIDE SEQUENCE</scope>
    <source>
        <strain evidence="2">CGMCC 1.12426</strain>
    </source>
</reference>
<evidence type="ECO:0000313" key="3">
    <source>
        <dbReference type="Proteomes" id="UP000605148"/>
    </source>
</evidence>
<accession>A0A916WXF7</accession>
<dbReference type="Proteomes" id="UP000605148">
    <property type="component" value="Unassembled WGS sequence"/>
</dbReference>
<comment type="caution">
    <text evidence="2">The sequence shown here is derived from an EMBL/GenBank/DDBJ whole genome shotgun (WGS) entry which is preliminary data.</text>
</comment>
<protein>
    <submittedName>
        <fullName evidence="2">Uncharacterized protein</fullName>
    </submittedName>
</protein>
<gene>
    <name evidence="2" type="ORF">GCM10011316_11710</name>
</gene>
<reference evidence="2" key="2">
    <citation type="submission" date="2020-09" db="EMBL/GenBank/DDBJ databases">
        <authorList>
            <person name="Sun Q."/>
            <person name="Zhou Y."/>
        </authorList>
    </citation>
    <scope>NUCLEOTIDE SEQUENCE</scope>
    <source>
        <strain evidence="2">CGMCC 1.12426</strain>
    </source>
</reference>
<evidence type="ECO:0000256" key="1">
    <source>
        <dbReference type="SAM" id="MobiDB-lite"/>
    </source>
</evidence>
<keyword evidence="3" id="KW-1185">Reference proteome</keyword>
<evidence type="ECO:0000313" key="2">
    <source>
        <dbReference type="EMBL" id="GGB41427.1"/>
    </source>
</evidence>
<sequence length="63" mass="7136">MPEFLSFNSVTGERNHIQIACPDEGNSPFPGQLEEDKPTSDRRKHLTHEFGVRPGYTARARIP</sequence>
<proteinExistence type="predicted"/>
<feature type="region of interest" description="Disordered" evidence="1">
    <location>
        <begin position="19"/>
        <end position="63"/>
    </location>
</feature>